<feature type="compositionally biased region" description="Low complexity" evidence="3">
    <location>
        <begin position="1354"/>
        <end position="1365"/>
    </location>
</feature>
<dbReference type="SUPFAM" id="SSF47384">
    <property type="entry name" value="Homodimeric domain of signal transducing histidine kinase"/>
    <property type="match status" value="1"/>
</dbReference>
<evidence type="ECO:0000313" key="8">
    <source>
        <dbReference type="Proteomes" id="UP000009168"/>
    </source>
</evidence>
<name>I7MA30_TETTS</name>
<dbReference type="OrthoDB" id="303614at2759"/>
<sequence>MSEQQLPGENNSKIAQLSISEIQEQFNHNDKGNNNFALTQSIFRDLFSLKPGKQHKKMDQNQQLQQNGDFTQQKHMQKEVLFKQSKQSKDLKEQQQNEQINQEDLEQKKEMQDQNTYYNLKIDSFKLISLEFAQIISDFAQFVELKTTNSFKNSSEIYILGFQIVYALLFQISILIWLRYIKNKKYSEQKIISFYNQHFLKSFLNKYNMLVLSFIIILNIVRLETFLMRLDERLPMFVITFLVNQLVLLQLNRVISKIFTACFNTYFFIRYMIDYHNFIFIYINSILAIFAISCVFFNQIKYQASIKQLKVKKQVVSEYFKQFYHNIVSMMPQGILIIDEQEQLVYANKTTKKILSCKNKNQIIDSLKNLIIQDPSKLQADTTQHDDQRTLKDFKTFKSFKSLKSRKPLNIQYSMKQDSNSYNQGPASESESFVSQYFIDGFYPSPVNVNHLKQIIQPVKEKQNQFNILNMYCNNAQQQQNSGSSKNQNRNSLSSQQKQQLQQQQYSFTPATFAQTAQTEKQTPSTQFQLLQSIQKGSNQSIFNDQNLVSGGLISKITTSVEGPSSQFIQNQRQTFQNNQVTNKHFQGQDYKNQNSNNEFNQISDKDNQIKSNKENDPKETTTQKPQKDHPFRYIQQSIQQNQKKFENLSVMEVISVLLKDCVMKLKMQDFSDMQQSFQQNQQAQNQINQNFKEHKHEELPNQDIPQNIINNNLQQSQKSSAQRNQKEQINNIFSLQSSQKNQDSGGTIPKLHKQSIDLFQNSLYNNPSTFRQNISSQYNTSLKNNTEIAQNSLSVRVQVKERLIEITFIQCEAKLFQIQKASQQNNQNMNQSVQKSVQSEKETSHQLNTNYPNSTAIILVFLEDITQEVYIKRLEELNNYKIKMLSSISHELKTPLNCCMGMLDDVLNLISNENFGDLEISQKIRESLEPAQQSNQLLLYMIRDLIDLGTFELVDNFKFEFSKFNLKMVLQSCVDIIKYQSQLKFIEINLIYDQNLDEMILSDENRVRSIVVNFLTNSLKFTQRNGKITVKAELTGNNNAKISVEDNGIGIPQKKLSEIFKFYNKSDMFISKNQITQGIGIGLSVSYKLAQGLTIEEYKNQPIQVKSEEKKGSIFCFVLKNQDIQLIDNCNRESEIFDDYQNKQGQSYYRKGETESLSRFEDQDRSQTFTNTKYTQKYQQDIPEDFDQENDEDDDNGDEQEGQIKELGAGILTSKSNAYQYSGKKQKNKTTQQSFYQSENVYDEDDYINSEIYLKLQKKPQTPLFSKYFQNDLVNMLQDIESQKHEDILYSQKMLENYPSFTNNHADITKEISTQNLSKNQINITLSKLPSLQHLMAEETSILKNMGSQQNGLQPQHNNQILNLQPPPSPLLSNQVSMVNIDQQLTIDEFIKYNTSQKDLFFSSEFGQILIVDDIQFNLLMLSNLLKRYQMKVDLAHDGQEAVNKVQEKYQKQKETYQIIFMDIQMPIMDGFQATKEIRKFLQQKNASQIPIIAVSAFGDQQFKEQSKKVGMTDYIEKPVQTIKLDKAFLKHVLK</sequence>
<dbReference type="PROSITE" id="PS50109">
    <property type="entry name" value="HIS_KIN"/>
    <property type="match status" value="1"/>
</dbReference>
<dbReference type="InterPro" id="IPR003594">
    <property type="entry name" value="HATPase_dom"/>
</dbReference>
<dbReference type="EMBL" id="GG662495">
    <property type="protein sequence ID" value="EAS03288.2"/>
    <property type="molecule type" value="Genomic_DNA"/>
</dbReference>
<dbReference type="CDD" id="cd17546">
    <property type="entry name" value="REC_hyHK_CKI1_RcsC-like"/>
    <property type="match status" value="1"/>
</dbReference>
<feature type="transmembrane region" description="Helical" evidence="4">
    <location>
        <begin position="233"/>
        <end position="251"/>
    </location>
</feature>
<feature type="domain" description="Response regulatory" evidence="6">
    <location>
        <begin position="1409"/>
        <end position="1534"/>
    </location>
</feature>
<feature type="region of interest" description="Disordered" evidence="3">
    <location>
        <begin position="478"/>
        <end position="506"/>
    </location>
</feature>
<dbReference type="InterPro" id="IPR011006">
    <property type="entry name" value="CheY-like_superfamily"/>
</dbReference>
<keyword evidence="4" id="KW-0812">Transmembrane</keyword>
<feature type="compositionally biased region" description="Low complexity" evidence="3">
    <location>
        <begin position="828"/>
        <end position="838"/>
    </location>
</feature>
<dbReference type="KEGG" id="tet:TTHERM_00537230"/>
<dbReference type="InterPro" id="IPR001789">
    <property type="entry name" value="Sig_transdc_resp-reg_receiver"/>
</dbReference>
<evidence type="ECO:0000256" key="4">
    <source>
        <dbReference type="SAM" id="Phobius"/>
    </source>
</evidence>
<feature type="domain" description="Histidine kinase" evidence="5">
    <location>
        <begin position="888"/>
        <end position="1124"/>
    </location>
</feature>
<dbReference type="RefSeq" id="XP_001023533.2">
    <property type="nucleotide sequence ID" value="XM_001023533.2"/>
</dbReference>
<feature type="compositionally biased region" description="Polar residues" evidence="3">
    <location>
        <begin position="1167"/>
        <end position="1180"/>
    </location>
</feature>
<feature type="region of interest" description="Disordered" evidence="3">
    <location>
        <begin position="828"/>
        <end position="849"/>
    </location>
</feature>
<dbReference type="Proteomes" id="UP000009168">
    <property type="component" value="Unassembled WGS sequence"/>
</dbReference>
<evidence type="ECO:0000313" key="7">
    <source>
        <dbReference type="EMBL" id="EAS03288.2"/>
    </source>
</evidence>
<protein>
    <submittedName>
        <fullName evidence="7">Response regulator receiver domain protein</fullName>
    </submittedName>
</protein>
<feature type="region of interest" description="Disordered" evidence="3">
    <location>
        <begin position="1347"/>
        <end position="1368"/>
    </location>
</feature>
<dbReference type="GO" id="GO:0000155">
    <property type="term" value="F:phosphorelay sensor kinase activity"/>
    <property type="evidence" value="ECO:0007669"/>
    <property type="project" value="InterPro"/>
</dbReference>
<dbReference type="STRING" id="312017.I7MA30"/>
<feature type="compositionally biased region" description="Polar residues" evidence="3">
    <location>
        <begin position="588"/>
        <end position="603"/>
    </location>
</feature>
<feature type="region of interest" description="Disordered" evidence="3">
    <location>
        <begin position="85"/>
        <end position="108"/>
    </location>
</feature>
<dbReference type="SUPFAM" id="SSF55874">
    <property type="entry name" value="ATPase domain of HSP90 chaperone/DNA topoisomerase II/histidine kinase"/>
    <property type="match status" value="1"/>
</dbReference>
<keyword evidence="4" id="KW-1133">Transmembrane helix</keyword>
<feature type="transmembrane region" description="Helical" evidence="4">
    <location>
        <begin position="157"/>
        <end position="178"/>
    </location>
</feature>
<feature type="compositionally biased region" description="Basic and acidic residues" evidence="3">
    <location>
        <begin position="85"/>
        <end position="95"/>
    </location>
</feature>
<feature type="transmembrane region" description="Helical" evidence="4">
    <location>
        <begin position="279"/>
        <end position="300"/>
    </location>
</feature>
<organism evidence="7 8">
    <name type="scientific">Tetrahymena thermophila (strain SB210)</name>
    <dbReference type="NCBI Taxonomy" id="312017"/>
    <lineage>
        <taxon>Eukaryota</taxon>
        <taxon>Sar</taxon>
        <taxon>Alveolata</taxon>
        <taxon>Ciliophora</taxon>
        <taxon>Intramacronucleata</taxon>
        <taxon>Oligohymenophorea</taxon>
        <taxon>Hymenostomatida</taxon>
        <taxon>Tetrahymenina</taxon>
        <taxon>Tetrahymenidae</taxon>
        <taxon>Tetrahymena</taxon>
    </lineage>
</organism>
<dbReference type="SMART" id="SM00387">
    <property type="entry name" value="HATPase_c"/>
    <property type="match status" value="1"/>
</dbReference>
<dbReference type="InterPro" id="IPR036890">
    <property type="entry name" value="HATPase_C_sf"/>
</dbReference>
<evidence type="ECO:0000259" key="6">
    <source>
        <dbReference type="PROSITE" id="PS50110"/>
    </source>
</evidence>
<feature type="compositionally biased region" description="Basic and acidic residues" evidence="3">
    <location>
        <begin position="1153"/>
        <end position="1166"/>
    </location>
</feature>
<dbReference type="PANTHER" id="PTHR43719:SF28">
    <property type="entry name" value="PEROXIDE STRESS-ACTIVATED HISTIDINE KINASE MAK1-RELATED"/>
    <property type="match status" value="1"/>
</dbReference>
<dbReference type="Gene3D" id="1.10.287.130">
    <property type="match status" value="1"/>
</dbReference>
<dbReference type="InterPro" id="IPR005467">
    <property type="entry name" value="His_kinase_dom"/>
</dbReference>
<dbReference type="eggNOG" id="KOG0519">
    <property type="taxonomic scope" value="Eukaryota"/>
</dbReference>
<feature type="compositionally biased region" description="Basic and acidic residues" evidence="3">
    <location>
        <begin position="604"/>
        <end position="632"/>
    </location>
</feature>
<dbReference type="InParanoid" id="I7MA30"/>
<feature type="region of interest" description="Disordered" evidence="3">
    <location>
        <begin position="588"/>
        <end position="632"/>
    </location>
</feature>
<accession>I7MA30</accession>
<dbReference type="Gene3D" id="3.30.565.10">
    <property type="entry name" value="Histidine kinase-like ATPase, C-terminal domain"/>
    <property type="match status" value="1"/>
</dbReference>
<dbReference type="InterPro" id="IPR003661">
    <property type="entry name" value="HisK_dim/P_dom"/>
</dbReference>
<dbReference type="InterPro" id="IPR050956">
    <property type="entry name" value="2C_system_His_kinase"/>
</dbReference>
<dbReference type="PANTHER" id="PTHR43719">
    <property type="entry name" value="TWO-COMPONENT HISTIDINE KINASE"/>
    <property type="match status" value="1"/>
</dbReference>
<evidence type="ECO:0000256" key="1">
    <source>
        <dbReference type="ARBA" id="ARBA00022553"/>
    </source>
</evidence>
<keyword evidence="4" id="KW-0472">Membrane</keyword>
<keyword evidence="8" id="KW-1185">Reference proteome</keyword>
<feature type="transmembrane region" description="Helical" evidence="4">
    <location>
        <begin position="199"/>
        <end position="221"/>
    </location>
</feature>
<dbReference type="InterPro" id="IPR036097">
    <property type="entry name" value="HisK_dim/P_sf"/>
</dbReference>
<dbReference type="CDD" id="cd00082">
    <property type="entry name" value="HisKA"/>
    <property type="match status" value="1"/>
</dbReference>
<feature type="modified residue" description="4-aspartylphosphate" evidence="2">
    <location>
        <position position="1464"/>
    </location>
</feature>
<reference evidence="8" key="1">
    <citation type="journal article" date="2006" name="PLoS Biol.">
        <title>Macronuclear genome sequence of the ciliate Tetrahymena thermophila, a model eukaryote.</title>
        <authorList>
            <person name="Eisen J.A."/>
            <person name="Coyne R.S."/>
            <person name="Wu M."/>
            <person name="Wu D."/>
            <person name="Thiagarajan M."/>
            <person name="Wortman J.R."/>
            <person name="Badger J.H."/>
            <person name="Ren Q."/>
            <person name="Amedeo P."/>
            <person name="Jones K.M."/>
            <person name="Tallon L.J."/>
            <person name="Delcher A.L."/>
            <person name="Salzberg S.L."/>
            <person name="Silva J.C."/>
            <person name="Haas B.J."/>
            <person name="Majoros W.H."/>
            <person name="Farzad M."/>
            <person name="Carlton J.M."/>
            <person name="Smith R.K. Jr."/>
            <person name="Garg J."/>
            <person name="Pearlman R.E."/>
            <person name="Karrer K.M."/>
            <person name="Sun L."/>
            <person name="Manning G."/>
            <person name="Elde N.C."/>
            <person name="Turkewitz A.P."/>
            <person name="Asai D.J."/>
            <person name="Wilkes D.E."/>
            <person name="Wang Y."/>
            <person name="Cai H."/>
            <person name="Collins K."/>
            <person name="Stewart B.A."/>
            <person name="Lee S.R."/>
            <person name="Wilamowska K."/>
            <person name="Weinberg Z."/>
            <person name="Ruzzo W.L."/>
            <person name="Wloga D."/>
            <person name="Gaertig J."/>
            <person name="Frankel J."/>
            <person name="Tsao C.-C."/>
            <person name="Gorovsky M.A."/>
            <person name="Keeling P.J."/>
            <person name="Waller R.F."/>
            <person name="Patron N.J."/>
            <person name="Cherry J.M."/>
            <person name="Stover N.A."/>
            <person name="Krieger C.J."/>
            <person name="del Toro C."/>
            <person name="Ryder H.F."/>
            <person name="Williamson S.C."/>
            <person name="Barbeau R.A."/>
            <person name="Hamilton E.P."/>
            <person name="Orias E."/>
        </authorList>
    </citation>
    <scope>NUCLEOTIDE SEQUENCE [LARGE SCALE GENOMIC DNA]</scope>
    <source>
        <strain evidence="8">SB210</strain>
    </source>
</reference>
<dbReference type="PROSITE" id="PS50110">
    <property type="entry name" value="RESPONSE_REGULATORY"/>
    <property type="match status" value="1"/>
</dbReference>
<feature type="region of interest" description="Disordered" evidence="3">
    <location>
        <begin position="1153"/>
        <end position="1181"/>
    </location>
</feature>
<dbReference type="SMART" id="SM00448">
    <property type="entry name" value="REC"/>
    <property type="match status" value="1"/>
</dbReference>
<evidence type="ECO:0000259" key="5">
    <source>
        <dbReference type="PROSITE" id="PS50109"/>
    </source>
</evidence>
<dbReference type="SUPFAM" id="SSF52172">
    <property type="entry name" value="CheY-like"/>
    <property type="match status" value="1"/>
</dbReference>
<dbReference type="Pfam" id="PF00072">
    <property type="entry name" value="Response_reg"/>
    <property type="match status" value="1"/>
</dbReference>
<evidence type="ECO:0000256" key="2">
    <source>
        <dbReference type="PROSITE-ProRule" id="PRU00169"/>
    </source>
</evidence>
<gene>
    <name evidence="7" type="ORF">TTHERM_00537230</name>
</gene>
<evidence type="ECO:0000256" key="3">
    <source>
        <dbReference type="SAM" id="MobiDB-lite"/>
    </source>
</evidence>
<dbReference type="Gene3D" id="3.40.50.2300">
    <property type="match status" value="1"/>
</dbReference>
<proteinExistence type="predicted"/>
<keyword evidence="1 2" id="KW-0597">Phosphoprotein</keyword>
<dbReference type="Pfam" id="PF02518">
    <property type="entry name" value="HATPase_c"/>
    <property type="match status" value="1"/>
</dbReference>
<dbReference type="GeneID" id="7842677"/>